<protein>
    <submittedName>
        <fullName evidence="3">Triacylglycerol lipase</fullName>
    </submittedName>
</protein>
<accession>W2TI94</accession>
<dbReference type="Proteomes" id="UP000053676">
    <property type="component" value="Unassembled WGS sequence"/>
</dbReference>
<keyword evidence="1" id="KW-0732">Signal</keyword>
<dbReference type="CDD" id="cd00519">
    <property type="entry name" value="Lipase_3"/>
    <property type="match status" value="1"/>
</dbReference>
<dbReference type="GO" id="GO:0006629">
    <property type="term" value="P:lipid metabolic process"/>
    <property type="evidence" value="ECO:0007669"/>
    <property type="project" value="InterPro"/>
</dbReference>
<organism evidence="3 4">
    <name type="scientific">Necator americanus</name>
    <name type="common">Human hookworm</name>
    <dbReference type="NCBI Taxonomy" id="51031"/>
    <lineage>
        <taxon>Eukaryota</taxon>
        <taxon>Metazoa</taxon>
        <taxon>Ecdysozoa</taxon>
        <taxon>Nematoda</taxon>
        <taxon>Chromadorea</taxon>
        <taxon>Rhabditida</taxon>
        <taxon>Rhabditina</taxon>
        <taxon>Rhabditomorpha</taxon>
        <taxon>Strongyloidea</taxon>
        <taxon>Ancylostomatidae</taxon>
        <taxon>Bunostominae</taxon>
        <taxon>Necator</taxon>
    </lineage>
</organism>
<proteinExistence type="predicted"/>
<gene>
    <name evidence="3" type="ORF">NECAME_08459</name>
</gene>
<dbReference type="OrthoDB" id="5866690at2759"/>
<evidence type="ECO:0000256" key="1">
    <source>
        <dbReference type="SAM" id="SignalP"/>
    </source>
</evidence>
<dbReference type="AlphaFoldDB" id="W2TI94"/>
<dbReference type="InterPro" id="IPR029058">
    <property type="entry name" value="AB_hydrolase_fold"/>
</dbReference>
<dbReference type="Pfam" id="PF01764">
    <property type="entry name" value="Lipase_3"/>
    <property type="match status" value="1"/>
</dbReference>
<feature type="signal peptide" evidence="1">
    <location>
        <begin position="1"/>
        <end position="15"/>
    </location>
</feature>
<feature type="domain" description="Fungal lipase-type" evidence="2">
    <location>
        <begin position="79"/>
        <end position="213"/>
    </location>
</feature>
<keyword evidence="4" id="KW-1185">Reference proteome</keyword>
<dbReference type="InterPro" id="IPR002921">
    <property type="entry name" value="Fungal_lipase-type"/>
</dbReference>
<feature type="chain" id="PRO_5012904076" evidence="1">
    <location>
        <begin position="16"/>
        <end position="245"/>
    </location>
</feature>
<dbReference type="PANTHER" id="PTHR45908:SF8">
    <property type="entry name" value="FUNGAL LIPASE-LIKE DOMAIN-CONTAINING PROTEIN"/>
    <property type="match status" value="1"/>
</dbReference>
<dbReference type="OMA" id="NTTMDAT"/>
<evidence type="ECO:0000313" key="4">
    <source>
        <dbReference type="Proteomes" id="UP000053676"/>
    </source>
</evidence>
<dbReference type="SUPFAM" id="SSF53474">
    <property type="entry name" value="alpha/beta-Hydrolases"/>
    <property type="match status" value="1"/>
</dbReference>
<dbReference type="PANTHER" id="PTHR45908">
    <property type="entry name" value="PROTEIN CBG11750-RELATED"/>
    <property type="match status" value="1"/>
</dbReference>
<evidence type="ECO:0000259" key="2">
    <source>
        <dbReference type="Pfam" id="PF01764"/>
    </source>
</evidence>
<sequence length="245" mass="27783">MIVLLGFILIGLCSCEGSNYTDEFARKYMFVLSAAAYSNSPRECVKKLKNSTFHNQTFAACKGNCSGFTAVIHEERAIVLSFRGTTDMKQLFAEITDSTFKEWENWTYGGNVSKYFYDAFTSLWNGGMESDFEILKKQYSEYEVWITGHSLGGALATLAASMVAGKHNRTTVKLVTFGQPRVGDQKFADEHHKMVKFSYRVIYWSDVVPTVPCYYAQGYRHQGTEEERIIGNAADGYFFVLFDIM</sequence>
<reference evidence="4" key="1">
    <citation type="journal article" date="2014" name="Nat. Genet.">
        <title>Genome of the human hookworm Necator americanus.</title>
        <authorList>
            <person name="Tang Y.T."/>
            <person name="Gao X."/>
            <person name="Rosa B.A."/>
            <person name="Abubucker S."/>
            <person name="Hallsworth-Pepin K."/>
            <person name="Martin J."/>
            <person name="Tyagi R."/>
            <person name="Heizer E."/>
            <person name="Zhang X."/>
            <person name="Bhonagiri-Palsikar V."/>
            <person name="Minx P."/>
            <person name="Warren W.C."/>
            <person name="Wang Q."/>
            <person name="Zhan B."/>
            <person name="Hotez P.J."/>
            <person name="Sternberg P.W."/>
            <person name="Dougall A."/>
            <person name="Gaze S.T."/>
            <person name="Mulvenna J."/>
            <person name="Sotillo J."/>
            <person name="Ranganathan S."/>
            <person name="Rabelo E.M."/>
            <person name="Wilson R.K."/>
            <person name="Felgner P.L."/>
            <person name="Bethony J."/>
            <person name="Hawdon J.M."/>
            <person name="Gasser R.B."/>
            <person name="Loukas A."/>
            <person name="Mitreva M."/>
        </authorList>
    </citation>
    <scope>NUCLEOTIDE SEQUENCE [LARGE SCALE GENOMIC DNA]</scope>
</reference>
<dbReference type="KEGG" id="nai:NECAME_08459"/>
<dbReference type="Gene3D" id="3.40.50.1820">
    <property type="entry name" value="alpha/beta hydrolase"/>
    <property type="match status" value="1"/>
</dbReference>
<name>W2TI94_NECAM</name>
<evidence type="ECO:0000313" key="3">
    <source>
        <dbReference type="EMBL" id="ETN81548.1"/>
    </source>
</evidence>
<dbReference type="EMBL" id="KI658706">
    <property type="protein sequence ID" value="ETN81548.1"/>
    <property type="molecule type" value="Genomic_DNA"/>
</dbReference>